<dbReference type="InterPro" id="IPR027417">
    <property type="entry name" value="P-loop_NTPase"/>
</dbReference>
<evidence type="ECO:0000313" key="4">
    <source>
        <dbReference type="Proteomes" id="UP000036325"/>
    </source>
</evidence>
<accession>A0A0J6IGL4</accession>
<dbReference type="Gene3D" id="3.40.50.300">
    <property type="entry name" value="P-loop containing nucleotide triphosphate hydrolases"/>
    <property type="match status" value="2"/>
</dbReference>
<organism evidence="3 4">
    <name type="scientific">Pseudomonas weihenstephanensis</name>
    <dbReference type="NCBI Taxonomy" id="1608994"/>
    <lineage>
        <taxon>Bacteria</taxon>
        <taxon>Pseudomonadati</taxon>
        <taxon>Pseudomonadota</taxon>
        <taxon>Gammaproteobacteria</taxon>
        <taxon>Pseudomonadales</taxon>
        <taxon>Pseudomonadaceae</taxon>
        <taxon>Pseudomonas</taxon>
    </lineage>
</organism>
<reference evidence="3 4" key="1">
    <citation type="submission" date="2015-02" db="EMBL/GenBank/DDBJ databases">
        <title>Pseudomonas helleri sp. nov. and Pseudomonas weihenstephanensis sp. nov., isolated from raw cows milk.</title>
        <authorList>
            <person name="von Neubeck M."/>
            <person name="Huptas C."/>
            <person name="Wenning M."/>
            <person name="Scherer S."/>
        </authorList>
    </citation>
    <scope>NUCLEOTIDE SEQUENCE [LARGE SCALE GENOMIC DNA]</scope>
    <source>
        <strain evidence="3 4">DSM 29166</strain>
    </source>
</reference>
<dbReference type="GO" id="GO:0016887">
    <property type="term" value="F:ATP hydrolysis activity"/>
    <property type="evidence" value="ECO:0007669"/>
    <property type="project" value="InterPro"/>
</dbReference>
<keyword evidence="1" id="KW-0175">Coiled coil</keyword>
<evidence type="ECO:0000256" key="1">
    <source>
        <dbReference type="SAM" id="Coils"/>
    </source>
</evidence>
<dbReference type="SUPFAM" id="SSF52540">
    <property type="entry name" value="P-loop containing nucleoside triphosphate hydrolases"/>
    <property type="match status" value="1"/>
</dbReference>
<gene>
    <name evidence="3" type="ORF">TU86_12705</name>
</gene>
<dbReference type="EMBL" id="JYLF01000004">
    <property type="protein sequence ID" value="KMN13755.1"/>
    <property type="molecule type" value="Genomic_DNA"/>
</dbReference>
<dbReference type="PANTHER" id="PTHR32182:SF22">
    <property type="entry name" value="ATP-DEPENDENT ENDONUCLEASE, OLD FAMILY-RELATED"/>
    <property type="match status" value="1"/>
</dbReference>
<dbReference type="Pfam" id="PF13476">
    <property type="entry name" value="AAA_23"/>
    <property type="match status" value="1"/>
</dbReference>
<proteinExistence type="predicted"/>
<feature type="domain" description="Rad50/SbcC-type AAA" evidence="2">
    <location>
        <begin position="8"/>
        <end position="243"/>
    </location>
</feature>
<name>A0A0J6IGL4_9PSED</name>
<dbReference type="PANTHER" id="PTHR32182">
    <property type="entry name" value="DNA REPLICATION AND REPAIR PROTEIN RECF"/>
    <property type="match status" value="1"/>
</dbReference>
<dbReference type="PATRIC" id="fig|1608994.3.peg.3189"/>
<dbReference type="RefSeq" id="WP_048364656.1">
    <property type="nucleotide sequence ID" value="NZ_JYLF01000004.1"/>
</dbReference>
<dbReference type="STRING" id="1608994.TU86_12705"/>
<comment type="caution">
    <text evidence="3">The sequence shown here is derived from an EMBL/GenBank/DDBJ whole genome shotgun (WGS) entry which is preliminary data.</text>
</comment>
<feature type="coiled-coil region" evidence="1">
    <location>
        <begin position="441"/>
        <end position="468"/>
    </location>
</feature>
<dbReference type="Proteomes" id="UP000036325">
    <property type="component" value="Unassembled WGS sequence"/>
</dbReference>
<dbReference type="GO" id="GO:0000731">
    <property type="term" value="P:DNA synthesis involved in DNA repair"/>
    <property type="evidence" value="ECO:0007669"/>
    <property type="project" value="TreeGrafter"/>
</dbReference>
<evidence type="ECO:0000313" key="3">
    <source>
        <dbReference type="EMBL" id="KMN13755.1"/>
    </source>
</evidence>
<sequence>MKKWKISSLKIENFKPFENTSIDFRTASMITLDGPNGFGKTSIFDALELLFTGIIQRIINTNEATVAKRSRKRQFEENIYWNRKKEGDIAIRAELINQDSGESIFLARVASVADLSNPDNNAPDNFSIFKLYEINSLDSNEFGKSLDSQALEDVLGDNFLKNFSLLNYLEQGQNRYLYSTDATERKRGIEHLINTDKLTSQIAYCAELEKIITLSYTGKEHTDLKAELVEKVKQLSGQFQDTENTVDFKRLSTALPPPSWDVEQPLSAANDIDIETLIRDLRDMFRVYQNFDEVLIREANRKIDEFLKKETEIKLALQLGGGIAGYEELKVKDSSVIGLDHDVLIFKKPASEIKETDLESLKNTVDVVGIKILIEARDVIQTDSSEKNTKLVNLLNAHAELLQRHKECDSLDMSDCPFCGLSWETYSALEDAAKSNAERIRAEIDVSAKKLEETIKSLQDSLNFQITAFTQRRDLILKDFDGGLFKALTAVQAKFSIISEVASQLAGYGVLPELKFTADEATLLLRYNETKDMIAAVKQPESDVLPLNWSSILEVAFLNASDITLLSVSDFESKESYLRVAYSKFKSEEYKTTATELDKLTIKIAAGEKIKAKIVKLRKELDKTAKQYAKKTIADIELLFHVYSGRLIQNYQRGLGLFIMSGKGDILKFNTAEKSDHDAILSMSSGQIASLGLAFFLTLNRVYALNPFILIDDPVQSMDEINIASLSDLLRVELSDRQILLSSHEMEVSTYMRYKFKRAGLTQASIGMLPQNLSA</sequence>
<evidence type="ECO:0000259" key="2">
    <source>
        <dbReference type="Pfam" id="PF13476"/>
    </source>
</evidence>
<dbReference type="OrthoDB" id="7029750at2"/>
<dbReference type="InterPro" id="IPR038729">
    <property type="entry name" value="Rad50/SbcC_AAA"/>
</dbReference>
<dbReference type="AlphaFoldDB" id="A0A0J6IGL4"/>
<protein>
    <recommendedName>
        <fullName evidence="2">Rad50/SbcC-type AAA domain-containing protein</fullName>
    </recommendedName>
</protein>
<dbReference type="GO" id="GO:0006302">
    <property type="term" value="P:double-strand break repair"/>
    <property type="evidence" value="ECO:0007669"/>
    <property type="project" value="InterPro"/>
</dbReference>